<sequence length="112" mass="12497">MVPAFSVGHYSRQARKTSIFTRVTTRNCGKFGFVIRFFSFRHLHVASAWMPATIKANVLSATVAKATSHQGKQSELDVQWLLEYTEIGTSSLLLTYCQRYRGTYVAGGSNVS</sequence>
<evidence type="ECO:0000313" key="3">
    <source>
        <dbReference type="EMBL" id="KAF4028810.1"/>
    </source>
</evidence>
<evidence type="ECO:0000313" key="4">
    <source>
        <dbReference type="Proteomes" id="UP000602510"/>
    </source>
</evidence>
<reference evidence="3" key="1">
    <citation type="submission" date="2020-04" db="EMBL/GenBank/DDBJ databases">
        <title>Hybrid Assembly of Korean Phytophthora infestans isolates.</title>
        <authorList>
            <person name="Prokchorchik M."/>
            <person name="Lee Y."/>
            <person name="Seo J."/>
            <person name="Cho J.-H."/>
            <person name="Park Y.-E."/>
            <person name="Jang D.-C."/>
            <person name="Im J.-S."/>
            <person name="Choi J.-G."/>
            <person name="Park H.-J."/>
            <person name="Lee G.-B."/>
            <person name="Lee Y.-G."/>
            <person name="Hong S.-Y."/>
            <person name="Cho K."/>
            <person name="Sohn K.H."/>
        </authorList>
    </citation>
    <scope>NUCLEOTIDE SEQUENCE</scope>
    <source>
        <strain evidence="3">KR_1_A1</strain>
    </source>
</reference>
<gene>
    <name evidence="1" type="ORF">GN244_ATG19492</name>
    <name evidence="2" type="ORF">GN244_ATG19495</name>
    <name evidence="3" type="ORF">GN244_ATG19498</name>
</gene>
<dbReference type="EMBL" id="WSZM01000958">
    <property type="protein sequence ID" value="KAF4028807.1"/>
    <property type="molecule type" value="Genomic_DNA"/>
</dbReference>
<evidence type="ECO:0000313" key="2">
    <source>
        <dbReference type="EMBL" id="KAF4028807.1"/>
    </source>
</evidence>
<evidence type="ECO:0000313" key="1">
    <source>
        <dbReference type="EMBL" id="KAF4028804.1"/>
    </source>
</evidence>
<comment type="caution">
    <text evidence="3">The sequence shown here is derived from an EMBL/GenBank/DDBJ whole genome shotgun (WGS) entry which is preliminary data.</text>
</comment>
<dbReference type="EMBL" id="WSZM01000958">
    <property type="protein sequence ID" value="KAF4028804.1"/>
    <property type="molecule type" value="Genomic_DNA"/>
</dbReference>
<keyword evidence="4" id="KW-1185">Reference proteome</keyword>
<dbReference type="AlphaFoldDB" id="A0A833SJ66"/>
<proteinExistence type="predicted"/>
<organism evidence="3 4">
    <name type="scientific">Phytophthora infestans</name>
    <name type="common">Potato late blight agent</name>
    <name type="synonym">Botrytis infestans</name>
    <dbReference type="NCBI Taxonomy" id="4787"/>
    <lineage>
        <taxon>Eukaryota</taxon>
        <taxon>Sar</taxon>
        <taxon>Stramenopiles</taxon>
        <taxon>Oomycota</taxon>
        <taxon>Peronosporomycetes</taxon>
        <taxon>Peronosporales</taxon>
        <taxon>Peronosporaceae</taxon>
        <taxon>Phytophthora</taxon>
    </lineage>
</organism>
<dbReference type="EMBL" id="WSZM01000958">
    <property type="protein sequence ID" value="KAF4028810.1"/>
    <property type="molecule type" value="Genomic_DNA"/>
</dbReference>
<protein>
    <submittedName>
        <fullName evidence="3">Uncharacterized protein</fullName>
    </submittedName>
</protein>
<accession>A0A833SJ66</accession>
<name>A0A833SJ66_PHYIN</name>
<dbReference type="Proteomes" id="UP000602510">
    <property type="component" value="Unassembled WGS sequence"/>
</dbReference>